<dbReference type="Gene3D" id="3.40.50.10740">
    <property type="entry name" value="Class I glutamine amidotransferase-like"/>
    <property type="match status" value="1"/>
</dbReference>
<proteinExistence type="inferred from homology"/>
<evidence type="ECO:0000256" key="4">
    <source>
        <dbReference type="ARBA" id="ARBA00022801"/>
    </source>
</evidence>
<dbReference type="PIRSF" id="PIRSF028757">
    <property type="entry name" value="LD-carboxypeptidase"/>
    <property type="match status" value="1"/>
</dbReference>
<evidence type="ECO:0000256" key="3">
    <source>
        <dbReference type="ARBA" id="ARBA00022670"/>
    </source>
</evidence>
<evidence type="ECO:0000256" key="5">
    <source>
        <dbReference type="ARBA" id="ARBA00022825"/>
    </source>
</evidence>
<dbReference type="PANTHER" id="PTHR30237:SF2">
    <property type="entry name" value="MUREIN TETRAPEPTIDE CARBOXYPEPTIDASE"/>
    <property type="match status" value="1"/>
</dbReference>
<dbReference type="InterPro" id="IPR003507">
    <property type="entry name" value="S66_fam"/>
</dbReference>
<reference evidence="9" key="1">
    <citation type="journal article" date="2019" name="Int. J. Syst. Evol. Microbiol.">
        <title>The Global Catalogue of Microorganisms (GCM) 10K type strain sequencing project: providing services to taxonomists for standard genome sequencing and annotation.</title>
        <authorList>
            <consortium name="The Broad Institute Genomics Platform"/>
            <consortium name="The Broad Institute Genome Sequencing Center for Infectious Disease"/>
            <person name="Wu L."/>
            <person name="Ma J."/>
        </authorList>
    </citation>
    <scope>NUCLEOTIDE SEQUENCE [LARGE SCALE GENOMIC DNA]</scope>
    <source>
        <strain evidence="9">CCUG 61889</strain>
    </source>
</reference>
<dbReference type="Proteomes" id="UP001595752">
    <property type="component" value="Unassembled WGS sequence"/>
</dbReference>
<evidence type="ECO:0000259" key="6">
    <source>
        <dbReference type="Pfam" id="PF02016"/>
    </source>
</evidence>
<dbReference type="InterPro" id="IPR027461">
    <property type="entry name" value="Carboxypeptidase_A_C_sf"/>
</dbReference>
<dbReference type="SUPFAM" id="SSF141986">
    <property type="entry name" value="LD-carboxypeptidase A C-terminal domain-like"/>
    <property type="match status" value="1"/>
</dbReference>
<keyword evidence="3" id="KW-0645">Protease</keyword>
<evidence type="ECO:0000313" key="9">
    <source>
        <dbReference type="Proteomes" id="UP001595752"/>
    </source>
</evidence>
<evidence type="ECO:0000256" key="1">
    <source>
        <dbReference type="ARBA" id="ARBA00010233"/>
    </source>
</evidence>
<evidence type="ECO:0000259" key="7">
    <source>
        <dbReference type="Pfam" id="PF17676"/>
    </source>
</evidence>
<dbReference type="RefSeq" id="WP_377915206.1">
    <property type="nucleotide sequence ID" value="NZ_JBHRZT010000052.1"/>
</dbReference>
<dbReference type="CDD" id="cd07025">
    <property type="entry name" value="Peptidase_S66"/>
    <property type="match status" value="1"/>
</dbReference>
<comment type="similarity">
    <text evidence="1">Belongs to the peptidase S66 family.</text>
</comment>
<dbReference type="EMBL" id="JBHRZT010000052">
    <property type="protein sequence ID" value="MFC3884086.1"/>
    <property type="molecule type" value="Genomic_DNA"/>
</dbReference>
<dbReference type="PANTHER" id="PTHR30237">
    <property type="entry name" value="MURAMOYLTETRAPEPTIDE CARBOXYPEPTIDASE"/>
    <property type="match status" value="1"/>
</dbReference>
<feature type="domain" description="LD-carboxypeptidase N-terminal" evidence="6">
    <location>
        <begin position="23"/>
        <end position="139"/>
    </location>
</feature>
<dbReference type="InterPro" id="IPR040921">
    <property type="entry name" value="Peptidase_S66C"/>
</dbReference>
<keyword evidence="9" id="KW-1185">Reference proteome</keyword>
<dbReference type="InterPro" id="IPR040449">
    <property type="entry name" value="Peptidase_S66_N"/>
</dbReference>
<sequence>MDYRKGVALLAIRPKKLQKGDTVGVIAPASPPDLEKLQRALPFLGELGLNVKVGKHVESVNGYLAGKDEERIEDIHEMFADKEVKGIICAGGGFGTARIAARLDYELVKHNPKIFWGYSDVTFLHTAIHQKTDLVTFHGPMLSSDIGQEKVYELTKQSFKQLFTETTIEYTEEVSLLEVIHEGKVTGEIIGGNLSLLVSTLGTPFEVDTRGKILFMEDVDEEPYQVDRMLNQLKMAGKIEEAAGILVCDFNNCTPKKRKRSLTLDDVVADHIASAHKPAMKGFKIGHCSPQVAIPIGVRGTLDTNSKTFIVEPGIQ</sequence>
<evidence type="ECO:0000313" key="8">
    <source>
        <dbReference type="EMBL" id="MFC3884086.1"/>
    </source>
</evidence>
<keyword evidence="4" id="KW-0378">Hydrolase</keyword>
<dbReference type="Gene3D" id="3.50.30.60">
    <property type="entry name" value="LD-carboxypeptidase A C-terminal domain-like"/>
    <property type="match status" value="1"/>
</dbReference>
<dbReference type="Pfam" id="PF02016">
    <property type="entry name" value="Peptidase_S66"/>
    <property type="match status" value="1"/>
</dbReference>
<evidence type="ECO:0000256" key="2">
    <source>
        <dbReference type="ARBA" id="ARBA00022645"/>
    </source>
</evidence>
<name>A0ABV8B495_9BACI</name>
<accession>A0ABV8B495</accession>
<organism evidence="8 9">
    <name type="scientific">Bacillus songklensis</name>
    <dbReference type="NCBI Taxonomy" id="1069116"/>
    <lineage>
        <taxon>Bacteria</taxon>
        <taxon>Bacillati</taxon>
        <taxon>Bacillota</taxon>
        <taxon>Bacilli</taxon>
        <taxon>Bacillales</taxon>
        <taxon>Bacillaceae</taxon>
        <taxon>Bacillus</taxon>
    </lineage>
</organism>
<dbReference type="InterPro" id="IPR029062">
    <property type="entry name" value="Class_I_gatase-like"/>
</dbReference>
<dbReference type="Pfam" id="PF17676">
    <property type="entry name" value="Peptidase_S66C"/>
    <property type="match status" value="1"/>
</dbReference>
<comment type="caution">
    <text evidence="8">The sequence shown here is derived from an EMBL/GenBank/DDBJ whole genome shotgun (WGS) entry which is preliminary data.</text>
</comment>
<dbReference type="InterPro" id="IPR027478">
    <property type="entry name" value="LdcA_N"/>
</dbReference>
<dbReference type="SUPFAM" id="SSF52317">
    <property type="entry name" value="Class I glutamine amidotransferase-like"/>
    <property type="match status" value="1"/>
</dbReference>
<feature type="domain" description="LD-carboxypeptidase C-terminal" evidence="7">
    <location>
        <begin position="186"/>
        <end position="302"/>
    </location>
</feature>
<keyword evidence="2" id="KW-0121">Carboxypeptidase</keyword>
<keyword evidence="5" id="KW-0720">Serine protease</keyword>
<gene>
    <name evidence="8" type="ORF">ACFOU2_11530</name>
</gene>
<protein>
    <submittedName>
        <fullName evidence="8">LD-carboxypeptidase</fullName>
    </submittedName>
</protein>